<sequence length="350" mass="40291">MKRIAAMVIAVFLFSFPISAFADANLLSVPDSTIQSSGWSNYMPAQGNGVSGAAIMQDNSTNTSLTRQWVHEGGYTSVSQQVPVVQVVWVQSQEWVPPVTHQEWVPPVTHQVWVQPPGQYELQNFTLYYTIDQYRRDYTTWGLQYVTGSSFELGTFDLNGNWHQTFKNPPYTTFSAPSLNISISSIINNTPKTVPSTPPDPYWYYRYGSAESYYENQYSTEVTVSNWRIIGIVWGGFGGDANVILLPGNYYGSDYLDYGVSLGWYWLGYSVQQYFELRPNYEWIQPPGHWETVVDQPGYWKTVVDQPGYWKDTSHWETTVTYQTVQDVQYTESPHWTDYKEIIPQYQLKD</sequence>
<evidence type="ECO:0000313" key="2">
    <source>
        <dbReference type="EMBL" id="SDF02043.1"/>
    </source>
</evidence>
<organism evidence="2 3">
    <name type="scientific">Thermoanaerobacter thermohydrosulfuricus</name>
    <name type="common">Clostridium thermohydrosulfuricum</name>
    <dbReference type="NCBI Taxonomy" id="1516"/>
    <lineage>
        <taxon>Bacteria</taxon>
        <taxon>Bacillati</taxon>
        <taxon>Bacillota</taxon>
        <taxon>Clostridia</taxon>
        <taxon>Thermoanaerobacterales</taxon>
        <taxon>Thermoanaerobacteraceae</taxon>
        <taxon>Thermoanaerobacter</taxon>
    </lineage>
</organism>
<dbReference type="Proteomes" id="UP000183404">
    <property type="component" value="Unassembled WGS sequence"/>
</dbReference>
<accession>A0A1G7HNP3</accession>
<reference evidence="2 3" key="1">
    <citation type="submission" date="2016-10" db="EMBL/GenBank/DDBJ databases">
        <authorList>
            <person name="de Groot N.N."/>
        </authorList>
    </citation>
    <scope>NUCLEOTIDE SEQUENCE [LARGE SCALE GENOMIC DNA]</scope>
    <source>
        <strain evidence="2 3">DSM 569</strain>
    </source>
</reference>
<feature type="chain" id="PRO_5010277866" evidence="1">
    <location>
        <begin position="23"/>
        <end position="350"/>
    </location>
</feature>
<dbReference type="RefSeq" id="WP_074591900.1">
    <property type="nucleotide sequence ID" value="NZ_FNBS01000002.1"/>
</dbReference>
<proteinExistence type="predicted"/>
<dbReference type="AlphaFoldDB" id="A0A1G7HNP3"/>
<feature type="signal peptide" evidence="1">
    <location>
        <begin position="1"/>
        <end position="22"/>
    </location>
</feature>
<evidence type="ECO:0000256" key="1">
    <source>
        <dbReference type="SAM" id="SignalP"/>
    </source>
</evidence>
<keyword evidence="1" id="KW-0732">Signal</keyword>
<protein>
    <submittedName>
        <fullName evidence="2">Uncharacterized protein</fullName>
    </submittedName>
</protein>
<name>A0A1G7HNP3_THETY</name>
<gene>
    <name evidence="2" type="ORF">SAMN04244560_00114</name>
</gene>
<dbReference type="EMBL" id="FNBS01000002">
    <property type="protein sequence ID" value="SDF02043.1"/>
    <property type="molecule type" value="Genomic_DNA"/>
</dbReference>
<evidence type="ECO:0000313" key="3">
    <source>
        <dbReference type="Proteomes" id="UP000183404"/>
    </source>
</evidence>